<reference evidence="2 3" key="1">
    <citation type="submission" date="2019-12" db="EMBL/GenBank/DDBJ databases">
        <title>Deinococcus sp. HMF7620 Genome sequencing and assembly.</title>
        <authorList>
            <person name="Kang H."/>
            <person name="Kim H."/>
            <person name="Joh K."/>
        </authorList>
    </citation>
    <scope>NUCLEOTIDE SEQUENCE [LARGE SCALE GENOMIC DNA]</scope>
    <source>
        <strain evidence="2 3">HMF7620</strain>
    </source>
</reference>
<sequence>MRAPVLLSFFLTGLAAAQTYRAVDVTLTFGSGIFTAALSNAVSATLGSQKPTVKNGVAYVGARQTSGAWDVGLSPKLPLALNVTQESGSQDLNLRGLPLTRLNVKMGSGPVDIQLPGASLTAQVRQESGSLDLHVPQNTGLKLVVNRFQSGALTMERRTLAVGESLSGTYQTSNYATAKHKVTVNLIWGSGPVQVHTPGQ</sequence>
<name>A0A7C9LTE7_9DEIO</name>
<evidence type="ECO:0000313" key="3">
    <source>
        <dbReference type="Proteomes" id="UP000483286"/>
    </source>
</evidence>
<evidence type="ECO:0008006" key="4">
    <source>
        <dbReference type="Google" id="ProtNLM"/>
    </source>
</evidence>
<feature type="chain" id="PRO_5028857435" description="Cell wall-active antibiotics response LiaF-like C-terminal domain-containing protein" evidence="1">
    <location>
        <begin position="18"/>
        <end position="200"/>
    </location>
</feature>
<dbReference type="RefSeq" id="WP_157461245.1">
    <property type="nucleotide sequence ID" value="NZ_WQLB01000039.1"/>
</dbReference>
<accession>A0A7C9LTE7</accession>
<feature type="signal peptide" evidence="1">
    <location>
        <begin position="1"/>
        <end position="17"/>
    </location>
</feature>
<organism evidence="2 3">
    <name type="scientific">Deinococcus arboris</name>
    <dbReference type="NCBI Taxonomy" id="2682977"/>
    <lineage>
        <taxon>Bacteria</taxon>
        <taxon>Thermotogati</taxon>
        <taxon>Deinococcota</taxon>
        <taxon>Deinococci</taxon>
        <taxon>Deinococcales</taxon>
        <taxon>Deinococcaceae</taxon>
        <taxon>Deinococcus</taxon>
    </lineage>
</organism>
<evidence type="ECO:0000256" key="1">
    <source>
        <dbReference type="SAM" id="SignalP"/>
    </source>
</evidence>
<keyword evidence="3" id="KW-1185">Reference proteome</keyword>
<evidence type="ECO:0000313" key="2">
    <source>
        <dbReference type="EMBL" id="MVN88981.1"/>
    </source>
</evidence>
<protein>
    <recommendedName>
        <fullName evidence="4">Cell wall-active antibiotics response LiaF-like C-terminal domain-containing protein</fullName>
    </recommendedName>
</protein>
<keyword evidence="1" id="KW-0732">Signal</keyword>
<proteinExistence type="predicted"/>
<dbReference type="AlphaFoldDB" id="A0A7C9LTE7"/>
<dbReference type="EMBL" id="WQLB01000039">
    <property type="protein sequence ID" value="MVN88981.1"/>
    <property type="molecule type" value="Genomic_DNA"/>
</dbReference>
<gene>
    <name evidence="2" type="ORF">GO986_19760</name>
</gene>
<comment type="caution">
    <text evidence="2">The sequence shown here is derived from an EMBL/GenBank/DDBJ whole genome shotgun (WGS) entry which is preliminary data.</text>
</comment>
<dbReference type="Proteomes" id="UP000483286">
    <property type="component" value="Unassembled WGS sequence"/>
</dbReference>